<comment type="caution">
    <text evidence="2">The sequence shown here is derived from an EMBL/GenBank/DDBJ whole genome shotgun (WGS) entry which is preliminary data.</text>
</comment>
<dbReference type="AlphaFoldDB" id="A0A8T1VNJ5"/>
<keyword evidence="3" id="KW-1185">Reference proteome</keyword>
<evidence type="ECO:0000313" key="3">
    <source>
        <dbReference type="Proteomes" id="UP000693981"/>
    </source>
</evidence>
<name>A0A8T1VNJ5_9STRA</name>
<accession>A0A8T1VNJ5</accession>
<dbReference type="EMBL" id="JAGDFL010000701">
    <property type="protein sequence ID" value="KAG7382731.1"/>
    <property type="molecule type" value="Genomic_DNA"/>
</dbReference>
<sequence length="289" mass="31998">MIFDWFADRDAAPTCICPTFARNGLSSRERTVYFGQDQAPKILVPSDDDPLREIVFSSPDDGMVQLRPCFVNHKVARYNRVTPPSIVARQREADARHNQQSGTDSPKTSRTGFSSSLKASIQKSDSKSQDGENSPDIENIPSSPENMETDPPAVDDDSSEYSERSSDEFSLGDFMEAEIAVPKIDPESAVWAKAATNRRALLDASGSCTTDLYRYQKRLPGYVLTDKFFAASNDAFAKLAPAQEFCMLTIQEVHQPRLAAPDGIKRFIQRSASRLTAQGLNIAIMIYPS</sequence>
<reference evidence="2" key="1">
    <citation type="submission" date="2021-02" db="EMBL/GenBank/DDBJ databases">
        <authorList>
            <person name="Palmer J.M."/>
        </authorList>
    </citation>
    <scope>NUCLEOTIDE SEQUENCE</scope>
    <source>
        <strain evidence="2">SCRP23</strain>
    </source>
</reference>
<evidence type="ECO:0000256" key="1">
    <source>
        <dbReference type="SAM" id="MobiDB-lite"/>
    </source>
</evidence>
<feature type="compositionally biased region" description="Polar residues" evidence="1">
    <location>
        <begin position="98"/>
        <end position="123"/>
    </location>
</feature>
<dbReference type="OrthoDB" id="163498at2759"/>
<proteinExistence type="predicted"/>
<organism evidence="2 3">
    <name type="scientific">Phytophthora boehmeriae</name>
    <dbReference type="NCBI Taxonomy" id="109152"/>
    <lineage>
        <taxon>Eukaryota</taxon>
        <taxon>Sar</taxon>
        <taxon>Stramenopiles</taxon>
        <taxon>Oomycota</taxon>
        <taxon>Peronosporomycetes</taxon>
        <taxon>Peronosporales</taxon>
        <taxon>Peronosporaceae</taxon>
        <taxon>Phytophthora</taxon>
    </lineage>
</organism>
<evidence type="ECO:0000313" key="2">
    <source>
        <dbReference type="EMBL" id="KAG7382731.1"/>
    </source>
</evidence>
<feature type="region of interest" description="Disordered" evidence="1">
    <location>
        <begin position="90"/>
        <end position="168"/>
    </location>
</feature>
<dbReference type="Proteomes" id="UP000693981">
    <property type="component" value="Unassembled WGS sequence"/>
</dbReference>
<gene>
    <name evidence="2" type="ORF">PHYBOEH_010377</name>
</gene>
<protein>
    <submittedName>
        <fullName evidence="2">Uncharacterized protein</fullName>
    </submittedName>
</protein>